<dbReference type="Proteomes" id="UP000462014">
    <property type="component" value="Unassembled WGS sequence"/>
</dbReference>
<feature type="chain" id="PRO_5029854211" evidence="1">
    <location>
        <begin position="20"/>
        <end position="268"/>
    </location>
</feature>
<evidence type="ECO:0000259" key="2">
    <source>
        <dbReference type="Pfam" id="PF13568"/>
    </source>
</evidence>
<gene>
    <name evidence="3" type="ORF">GO621_03480</name>
</gene>
<dbReference type="RefSeq" id="WP_157564234.1">
    <property type="nucleotide sequence ID" value="NZ_WPIK01000003.1"/>
</dbReference>
<evidence type="ECO:0000256" key="1">
    <source>
        <dbReference type="SAM" id="SignalP"/>
    </source>
</evidence>
<keyword evidence="4" id="KW-1185">Reference proteome</keyword>
<sequence>MKRLLFTITFCSLLVPVFAQIKTDSAITQTDTSRAKKHGYKLLIGIKTKTDTVKTKIVKKSSGFNFGLTFSRFDLGFARLLDNGSFTLSSKNQFLDYKGGKTAYVGFDVLQMGYRFNPYFKVYLAGGFDWTLIRLRQNITIQENTSTLTYTTDNVNYSKNRFSASYLRIPLAFDFRTKDDKRGNKFHFTAGPEIGFLLNGKVKQISDEFGKKKFYDNYHFNQFRYGAYARVGYKSLGLFVKYYQNGMFENSPDQNGLKNMNFGLTFGL</sequence>
<evidence type="ECO:0000313" key="3">
    <source>
        <dbReference type="EMBL" id="MVN20594.1"/>
    </source>
</evidence>
<dbReference type="AlphaFoldDB" id="A0A7K1STJ8"/>
<dbReference type="EMBL" id="WPIK01000003">
    <property type="protein sequence ID" value="MVN20594.1"/>
    <property type="molecule type" value="Genomic_DNA"/>
</dbReference>
<name>A0A7K1STJ8_9SPHI</name>
<dbReference type="InterPro" id="IPR025665">
    <property type="entry name" value="Beta-barrel_OMP_2"/>
</dbReference>
<keyword evidence="1" id="KW-0732">Signal</keyword>
<feature type="signal peptide" evidence="1">
    <location>
        <begin position="1"/>
        <end position="19"/>
    </location>
</feature>
<dbReference type="Pfam" id="PF13568">
    <property type="entry name" value="OMP_b-brl_2"/>
    <property type="match status" value="1"/>
</dbReference>
<protein>
    <submittedName>
        <fullName evidence="3">Outer membrane beta-barrel protein</fullName>
    </submittedName>
</protein>
<comment type="caution">
    <text evidence="3">The sequence shown here is derived from an EMBL/GenBank/DDBJ whole genome shotgun (WGS) entry which is preliminary data.</text>
</comment>
<reference evidence="3 4" key="1">
    <citation type="submission" date="2019-12" db="EMBL/GenBank/DDBJ databases">
        <title>Mucilaginibacter sp. HMF7410 genome sequencing and assembly.</title>
        <authorList>
            <person name="Kang H."/>
            <person name="Cha I."/>
            <person name="Kim H."/>
            <person name="Joh K."/>
        </authorList>
    </citation>
    <scope>NUCLEOTIDE SEQUENCE [LARGE SCALE GENOMIC DNA]</scope>
    <source>
        <strain evidence="3 4">HMF7410</strain>
    </source>
</reference>
<accession>A0A7K1STJ8</accession>
<evidence type="ECO:0000313" key="4">
    <source>
        <dbReference type="Proteomes" id="UP000462014"/>
    </source>
</evidence>
<proteinExistence type="predicted"/>
<organism evidence="3 4">
    <name type="scientific">Mucilaginibacter arboris</name>
    <dbReference type="NCBI Taxonomy" id="2682090"/>
    <lineage>
        <taxon>Bacteria</taxon>
        <taxon>Pseudomonadati</taxon>
        <taxon>Bacteroidota</taxon>
        <taxon>Sphingobacteriia</taxon>
        <taxon>Sphingobacteriales</taxon>
        <taxon>Sphingobacteriaceae</taxon>
        <taxon>Mucilaginibacter</taxon>
    </lineage>
</organism>
<feature type="domain" description="Outer membrane protein beta-barrel" evidence="2">
    <location>
        <begin position="63"/>
        <end position="244"/>
    </location>
</feature>